<dbReference type="PANTHER" id="PTHR42861">
    <property type="entry name" value="CALCIUM-TRANSPORTING ATPASE"/>
    <property type="match status" value="1"/>
</dbReference>
<evidence type="ECO:0000256" key="12">
    <source>
        <dbReference type="ARBA" id="ARBA00022842"/>
    </source>
</evidence>
<keyword evidence="15 18" id="KW-0472">Membrane</keyword>
<dbReference type="InterPro" id="IPR023298">
    <property type="entry name" value="ATPase_P-typ_TM_dom_sf"/>
</dbReference>
<dbReference type="Gene3D" id="2.70.150.10">
    <property type="entry name" value="Calcium-transporting ATPase, cytoplasmic transduction domain A"/>
    <property type="match status" value="1"/>
</dbReference>
<dbReference type="PATRIC" id="fig|34073.19.peg.5829"/>
<keyword evidence="21" id="KW-1185">Reference proteome</keyword>
<comment type="function">
    <text evidence="1">Mediates magnesium influx to the cytosol.</text>
</comment>
<dbReference type="InterPro" id="IPR059000">
    <property type="entry name" value="ATPase_P-type_domA"/>
</dbReference>
<dbReference type="Pfam" id="PF13246">
    <property type="entry name" value="Cation_ATPase"/>
    <property type="match status" value="1"/>
</dbReference>
<evidence type="ECO:0000256" key="18">
    <source>
        <dbReference type="SAM" id="Phobius"/>
    </source>
</evidence>
<dbReference type="SFLD" id="SFLDG00002">
    <property type="entry name" value="C1.7:_P-type_atpase_like"/>
    <property type="match status" value="1"/>
</dbReference>
<keyword evidence="8" id="KW-0597">Phosphoprotein</keyword>
<protein>
    <recommendedName>
        <fullName evidence="5">Magnesium-transporting ATPase, P-type 1</fullName>
        <ecNumber evidence="4">7.2.2.14</ecNumber>
    </recommendedName>
    <alternativeName>
        <fullName evidence="16">Mg(2+) transport ATPase, P-type 1</fullName>
    </alternativeName>
</protein>
<evidence type="ECO:0000256" key="1">
    <source>
        <dbReference type="ARBA" id="ARBA00003954"/>
    </source>
</evidence>
<evidence type="ECO:0000256" key="17">
    <source>
        <dbReference type="ARBA" id="ARBA00047295"/>
    </source>
</evidence>
<evidence type="ECO:0000256" key="8">
    <source>
        <dbReference type="ARBA" id="ARBA00022553"/>
    </source>
</evidence>
<keyword evidence="11" id="KW-0067">ATP-binding</keyword>
<dbReference type="SUPFAM" id="SSF81665">
    <property type="entry name" value="Calcium ATPase, transmembrane domain M"/>
    <property type="match status" value="1"/>
</dbReference>
<comment type="catalytic activity">
    <reaction evidence="17">
        <text>Mg(2+)(out) + ATP + H2O = Mg(2+)(in) + ADP + phosphate + H(+)</text>
        <dbReference type="Rhea" id="RHEA:10260"/>
        <dbReference type="ChEBI" id="CHEBI:15377"/>
        <dbReference type="ChEBI" id="CHEBI:15378"/>
        <dbReference type="ChEBI" id="CHEBI:18420"/>
        <dbReference type="ChEBI" id="CHEBI:30616"/>
        <dbReference type="ChEBI" id="CHEBI:43474"/>
        <dbReference type="ChEBI" id="CHEBI:456216"/>
        <dbReference type="EC" id="7.2.2.14"/>
    </reaction>
</comment>
<dbReference type="PRINTS" id="PR01836">
    <property type="entry name" value="MGATPASE"/>
</dbReference>
<dbReference type="NCBIfam" id="TIGR01494">
    <property type="entry name" value="ATPase_P-type"/>
    <property type="match status" value="2"/>
</dbReference>
<dbReference type="Pfam" id="PF00689">
    <property type="entry name" value="Cation_ATPase_C"/>
    <property type="match status" value="1"/>
</dbReference>
<organism evidence="20 21">
    <name type="scientific">Variovorax paradoxus</name>
    <dbReference type="NCBI Taxonomy" id="34073"/>
    <lineage>
        <taxon>Bacteria</taxon>
        <taxon>Pseudomonadati</taxon>
        <taxon>Pseudomonadota</taxon>
        <taxon>Betaproteobacteria</taxon>
        <taxon>Burkholderiales</taxon>
        <taxon>Comamonadaceae</taxon>
        <taxon>Variovorax</taxon>
    </lineage>
</organism>
<keyword evidence="10" id="KW-0547">Nucleotide-binding</keyword>
<keyword evidence="12" id="KW-0460">Magnesium</keyword>
<dbReference type="GO" id="GO:0005886">
    <property type="term" value="C:plasma membrane"/>
    <property type="evidence" value="ECO:0007669"/>
    <property type="project" value="UniProtKB-SubCell"/>
</dbReference>
<dbReference type="Gene3D" id="1.20.1110.10">
    <property type="entry name" value="Calcium-transporting ATPase, transmembrane domain"/>
    <property type="match status" value="1"/>
</dbReference>
<evidence type="ECO:0000256" key="9">
    <source>
        <dbReference type="ARBA" id="ARBA00022692"/>
    </source>
</evidence>
<dbReference type="EMBL" id="JZWI01000037">
    <property type="protein sequence ID" value="KLN53201.1"/>
    <property type="molecule type" value="Genomic_DNA"/>
</dbReference>
<dbReference type="Pfam" id="PF00122">
    <property type="entry name" value="E1-E2_ATPase"/>
    <property type="match status" value="1"/>
</dbReference>
<dbReference type="InterPro" id="IPR006068">
    <property type="entry name" value="ATPase_P-typ_cation-transptr_C"/>
</dbReference>
<proteinExistence type="inferred from homology"/>
<dbReference type="InterPro" id="IPR044492">
    <property type="entry name" value="P_typ_ATPase_HD_dom"/>
</dbReference>
<evidence type="ECO:0000256" key="13">
    <source>
        <dbReference type="ARBA" id="ARBA00022967"/>
    </source>
</evidence>
<dbReference type="Proteomes" id="UP000035170">
    <property type="component" value="Unassembled WGS sequence"/>
</dbReference>
<dbReference type="EC" id="7.2.2.14" evidence="4"/>
<sequence>MPASHANASIPEPWWRGAQAGATWGLSQLQADEAHARWGPNSFEPQAKRSLALQFLARLRNPLVLVLLAASTISAATGDIANAGIIVLMVLLSVTLDFVQEHRASNAAEKLRASVALRARVLRDGATLEIPVTEVMPGDLMLLSAGDRVPADGLVLEARDFFVNQSLLTGESYPVEKHPGTLEGHATELQDALNAVFMGSTVISGSARVGVMATGSHTALGEVASSIQAEPLPTAFEIGMHHFGMMIMRLTLLLVLFVLLVNVILHRPLLDSFLFAVALAVGLTPELLPMVVSVTLSRGAMRLAGRRVIVKRLASIQNLGAMDVLCTDKTGTLTEARIGLARCADADGRDSARVLMLAHLNSTFESGLKSPLDEAVLAHPMDTAAWKKIDEVPFDFERRRVSVLLDRGDARWLVVKGAPDDVLALCNRFERDEGRSLAPLDADALVQLRERCHALERQGLRVLGVAWRDVPADHPHADVRDESALVFAGFAAFIDPPKAGAGEAMAALAKSGVHVKIVSGDSELVTQHLCTLLRIPVAGVLTGREISAMDDIALRASVGRTTLFCRVNPAQKNRIILALRARGHVVGYLGDGINDAPALRSADVGLTVDSAVDVAREVADIVMLDHDLAVLHEGVLEGRRTFGNVMKYIMMGTSSNFGNMLSMAGASLLLPFLPMLPAQILLNNVLYDLSQAAIPLDRVDAADLHRPRTLDMKFIQRYMWLFGAISSAFDALTFWLLIQVLHADASLFRTAWFVESLATQVLVIFVIRTRGRPWTSRPGAALSLASLFVVAAALLLPFSPLARFFHFEPPPAIFFAWLAGMLVAYLALAEMAKRFFYARLAGSAPSRTRRHPPPRRARP</sequence>
<gene>
    <name evidence="20" type="primary">mgtA2</name>
    <name evidence="20" type="ORF">VPARA_56820</name>
</gene>
<dbReference type="SMART" id="SM00831">
    <property type="entry name" value="Cation_ATPase_N"/>
    <property type="match status" value="1"/>
</dbReference>
<evidence type="ECO:0000259" key="19">
    <source>
        <dbReference type="SMART" id="SM00831"/>
    </source>
</evidence>
<dbReference type="AlphaFoldDB" id="A0A0H2LU43"/>
<evidence type="ECO:0000256" key="4">
    <source>
        <dbReference type="ARBA" id="ARBA00012786"/>
    </source>
</evidence>
<evidence type="ECO:0000256" key="14">
    <source>
        <dbReference type="ARBA" id="ARBA00022989"/>
    </source>
</evidence>
<comment type="similarity">
    <text evidence="3">Belongs to the cation transport ATPase (P-type) (TC 3.A.3) family. Type IIIB subfamily.</text>
</comment>
<dbReference type="InterPro" id="IPR036412">
    <property type="entry name" value="HAD-like_sf"/>
</dbReference>
<comment type="caution">
    <text evidence="20">The sequence shown here is derived from an EMBL/GenBank/DDBJ whole genome shotgun (WGS) entry which is preliminary data.</text>
</comment>
<feature type="transmembrane region" description="Helical" evidence="18">
    <location>
        <begin position="811"/>
        <end position="829"/>
    </location>
</feature>
<dbReference type="GO" id="GO:0015444">
    <property type="term" value="F:P-type magnesium transporter activity"/>
    <property type="evidence" value="ECO:0007669"/>
    <property type="project" value="UniProtKB-EC"/>
</dbReference>
<feature type="transmembrane region" description="Helical" evidence="18">
    <location>
        <begin position="272"/>
        <end position="297"/>
    </location>
</feature>
<comment type="subcellular location">
    <subcellularLocation>
        <location evidence="2">Cell inner membrane</location>
        <topology evidence="2">Multi-pass membrane protein</topology>
    </subcellularLocation>
</comment>
<dbReference type="SUPFAM" id="SSF56784">
    <property type="entry name" value="HAD-like"/>
    <property type="match status" value="1"/>
</dbReference>
<dbReference type="InterPro" id="IPR006415">
    <property type="entry name" value="P-type_ATPase_IIIB"/>
</dbReference>
<dbReference type="InterPro" id="IPR004014">
    <property type="entry name" value="ATPase_P-typ_cation-transptr_N"/>
</dbReference>
<dbReference type="Gene3D" id="3.40.50.1000">
    <property type="entry name" value="HAD superfamily/HAD-like"/>
    <property type="match status" value="1"/>
</dbReference>
<evidence type="ECO:0000256" key="10">
    <source>
        <dbReference type="ARBA" id="ARBA00022741"/>
    </source>
</evidence>
<dbReference type="SFLD" id="SFLDF00027">
    <property type="entry name" value="p-type_atpase"/>
    <property type="match status" value="1"/>
</dbReference>
<keyword evidence="9 18" id="KW-0812">Transmembrane</keyword>
<dbReference type="InterPro" id="IPR023299">
    <property type="entry name" value="ATPase_P-typ_cyto_dom_N"/>
</dbReference>
<feature type="transmembrane region" description="Helical" evidence="18">
    <location>
        <begin position="779"/>
        <end position="799"/>
    </location>
</feature>
<feature type="domain" description="Cation-transporting P-type ATPase N-terminal" evidence="19">
    <location>
        <begin position="13"/>
        <end position="79"/>
    </location>
</feature>
<dbReference type="InterPro" id="IPR023214">
    <property type="entry name" value="HAD_sf"/>
</dbReference>
<dbReference type="SUPFAM" id="SSF81653">
    <property type="entry name" value="Calcium ATPase, transduction domain A"/>
    <property type="match status" value="1"/>
</dbReference>
<feature type="transmembrane region" description="Helical" evidence="18">
    <location>
        <begin position="718"/>
        <end position="738"/>
    </location>
</feature>
<evidence type="ECO:0000256" key="5">
    <source>
        <dbReference type="ARBA" id="ARBA00013555"/>
    </source>
</evidence>
<dbReference type="PROSITE" id="PS00154">
    <property type="entry name" value="ATPASE_E1_E2"/>
    <property type="match status" value="1"/>
</dbReference>
<dbReference type="SFLD" id="SFLDS00003">
    <property type="entry name" value="Haloacid_Dehalogenase"/>
    <property type="match status" value="1"/>
</dbReference>
<dbReference type="Pfam" id="PF00690">
    <property type="entry name" value="Cation_ATPase_N"/>
    <property type="match status" value="1"/>
</dbReference>
<dbReference type="RefSeq" id="WP_047786936.1">
    <property type="nucleotide sequence ID" value="NZ_JZWI01000037.1"/>
</dbReference>
<accession>A0A0H2LU43</accession>
<evidence type="ECO:0000256" key="11">
    <source>
        <dbReference type="ARBA" id="ARBA00022840"/>
    </source>
</evidence>
<evidence type="ECO:0000256" key="15">
    <source>
        <dbReference type="ARBA" id="ARBA00023136"/>
    </source>
</evidence>
<evidence type="ECO:0000313" key="20">
    <source>
        <dbReference type="EMBL" id="KLN53201.1"/>
    </source>
</evidence>
<dbReference type="GO" id="GO:0016887">
    <property type="term" value="F:ATP hydrolysis activity"/>
    <property type="evidence" value="ECO:0007669"/>
    <property type="project" value="InterPro"/>
</dbReference>
<keyword evidence="7" id="KW-0997">Cell inner membrane</keyword>
<dbReference type="NCBIfam" id="TIGR01524">
    <property type="entry name" value="ATPase-IIIB_Mg"/>
    <property type="match status" value="1"/>
</dbReference>
<name>A0A0H2LU43_VARPD</name>
<evidence type="ECO:0000256" key="3">
    <source>
        <dbReference type="ARBA" id="ARBA00008746"/>
    </source>
</evidence>
<keyword evidence="13" id="KW-1278">Translocase</keyword>
<dbReference type="InterPro" id="IPR001757">
    <property type="entry name" value="P_typ_ATPase"/>
</dbReference>
<evidence type="ECO:0000313" key="21">
    <source>
        <dbReference type="Proteomes" id="UP000035170"/>
    </source>
</evidence>
<keyword evidence="20" id="KW-0378">Hydrolase</keyword>
<dbReference type="InterPro" id="IPR008250">
    <property type="entry name" value="ATPase_P-typ_transduc_dom_A_sf"/>
</dbReference>
<dbReference type="GO" id="GO:0005524">
    <property type="term" value="F:ATP binding"/>
    <property type="evidence" value="ECO:0007669"/>
    <property type="project" value="UniProtKB-KW"/>
</dbReference>
<evidence type="ECO:0000256" key="6">
    <source>
        <dbReference type="ARBA" id="ARBA00022475"/>
    </source>
</evidence>
<feature type="transmembrane region" description="Helical" evidence="18">
    <location>
        <begin position="750"/>
        <end position="767"/>
    </location>
</feature>
<evidence type="ECO:0000256" key="2">
    <source>
        <dbReference type="ARBA" id="ARBA00004429"/>
    </source>
</evidence>
<keyword evidence="6" id="KW-1003">Cell membrane</keyword>
<feature type="transmembrane region" description="Helical" evidence="18">
    <location>
        <begin position="246"/>
        <end position="266"/>
    </location>
</feature>
<evidence type="ECO:0000256" key="16">
    <source>
        <dbReference type="ARBA" id="ARBA00029806"/>
    </source>
</evidence>
<evidence type="ECO:0000256" key="7">
    <source>
        <dbReference type="ARBA" id="ARBA00022519"/>
    </source>
</evidence>
<dbReference type="Gene3D" id="3.40.1110.10">
    <property type="entry name" value="Calcium-transporting ATPase, cytoplasmic domain N"/>
    <property type="match status" value="1"/>
</dbReference>
<dbReference type="InterPro" id="IPR018303">
    <property type="entry name" value="ATPase_P-typ_P_site"/>
</dbReference>
<reference evidence="20 21" key="1">
    <citation type="submission" date="2015-03" db="EMBL/GenBank/DDBJ databases">
        <title>Genome sequence of Variovorax paradoxus TBEA6.</title>
        <authorList>
            <person name="Poehlein A."/>
            <person name="Schuldes J."/>
            <person name="Wuebbeler J.H."/>
            <person name="Hiessl S."/>
            <person name="Steinbuechel A."/>
            <person name="Daniel R."/>
        </authorList>
    </citation>
    <scope>NUCLEOTIDE SEQUENCE [LARGE SCALE GENOMIC DNA]</scope>
    <source>
        <strain evidence="20 21">TBEA6</strain>
    </source>
</reference>
<keyword evidence="14 18" id="KW-1133">Transmembrane helix</keyword>